<dbReference type="OrthoDB" id="9815939at2"/>
<evidence type="ECO:0000313" key="2">
    <source>
        <dbReference type="EMBL" id="GEO11933.1"/>
    </source>
</evidence>
<dbReference type="Proteomes" id="UP000321513">
    <property type="component" value="Unassembled WGS sequence"/>
</dbReference>
<evidence type="ECO:0000259" key="1">
    <source>
        <dbReference type="Pfam" id="PF19266"/>
    </source>
</evidence>
<accession>A0A512BJ03</accession>
<dbReference type="InterPro" id="IPR045361">
    <property type="entry name" value="CIS_tube_prot_N"/>
</dbReference>
<gene>
    <name evidence="2" type="ORF">SAE01_44290</name>
</gene>
<name>A0A512BJ03_9BACT</name>
<feature type="domain" description="Contractile injection system tube protein N-terminal" evidence="1">
    <location>
        <begin position="9"/>
        <end position="162"/>
    </location>
</feature>
<dbReference type="AlphaFoldDB" id="A0A512BJ03"/>
<protein>
    <recommendedName>
        <fullName evidence="1">Contractile injection system tube protein N-terminal domain-containing protein</fullName>
    </recommendedName>
</protein>
<reference evidence="2 3" key="1">
    <citation type="submission" date="2019-07" db="EMBL/GenBank/DDBJ databases">
        <title>Whole genome shotgun sequence of Segetibacter aerophilus NBRC 106135.</title>
        <authorList>
            <person name="Hosoyama A."/>
            <person name="Uohara A."/>
            <person name="Ohji S."/>
            <person name="Ichikawa N."/>
        </authorList>
    </citation>
    <scope>NUCLEOTIDE SEQUENCE [LARGE SCALE GENOMIC DNA]</scope>
    <source>
        <strain evidence="2 3">NBRC 106135</strain>
    </source>
</reference>
<dbReference type="EMBL" id="BJYT01000033">
    <property type="protein sequence ID" value="GEO11933.1"/>
    <property type="molecule type" value="Genomic_DNA"/>
</dbReference>
<organism evidence="2 3">
    <name type="scientific">Segetibacter aerophilus</name>
    <dbReference type="NCBI Taxonomy" id="670293"/>
    <lineage>
        <taxon>Bacteria</taxon>
        <taxon>Pseudomonadati</taxon>
        <taxon>Bacteroidota</taxon>
        <taxon>Chitinophagia</taxon>
        <taxon>Chitinophagales</taxon>
        <taxon>Chitinophagaceae</taxon>
        <taxon>Segetibacter</taxon>
    </lineage>
</organism>
<comment type="caution">
    <text evidence="2">The sequence shown here is derived from an EMBL/GenBank/DDBJ whole genome shotgun (WGS) entry which is preliminary data.</text>
</comment>
<dbReference type="RefSeq" id="WP_147206060.1">
    <property type="nucleotide sequence ID" value="NZ_BJYT01000033.1"/>
</dbReference>
<dbReference type="Pfam" id="PF19266">
    <property type="entry name" value="CIS_tube"/>
    <property type="match status" value="1"/>
</dbReference>
<sequence>MSAQAKSGQLVKLYIEAYDDEKFTQKKDATFTAMFNPSKYNLKYEIEYDKKGAAGTSPPAPKFSNMKQQELSLEFFLDGTGIENTDDVFVDQKVEEFLKHTYSYDGSKHKNNYLRVVWSYLVFDCVLKDADVSFTLFRSDGRPLRARINAKFLGFVNDEKRVLADKAQSPDITHFRVVKDKEKLPLLSQRIYESNQYYLDVAKANRLINFRKLRTGEQLYFPPLNNE</sequence>
<evidence type="ECO:0000313" key="3">
    <source>
        <dbReference type="Proteomes" id="UP000321513"/>
    </source>
</evidence>
<keyword evidence="3" id="KW-1185">Reference proteome</keyword>
<proteinExistence type="predicted"/>